<keyword evidence="1" id="KW-0472">Membrane</keyword>
<evidence type="ECO:0000256" key="1">
    <source>
        <dbReference type="SAM" id="Phobius"/>
    </source>
</evidence>
<name>A0A316AEB9_9ACTN</name>
<reference evidence="2 3" key="1">
    <citation type="submission" date="2018-03" db="EMBL/GenBank/DDBJ databases">
        <title>Genomic Encyclopedia of Archaeal and Bacterial Type Strains, Phase II (KMG-II): from individual species to whole genera.</title>
        <authorList>
            <person name="Goeker M."/>
        </authorList>
    </citation>
    <scope>NUCLEOTIDE SEQUENCE [LARGE SCALE GENOMIC DNA]</scope>
    <source>
        <strain evidence="2 3">DSM 44889</strain>
    </source>
</reference>
<keyword evidence="1" id="KW-0812">Transmembrane</keyword>
<feature type="transmembrane region" description="Helical" evidence="1">
    <location>
        <begin position="28"/>
        <end position="47"/>
    </location>
</feature>
<dbReference type="Proteomes" id="UP000245469">
    <property type="component" value="Unassembled WGS sequence"/>
</dbReference>
<dbReference type="InterPro" id="IPR025443">
    <property type="entry name" value="DUF4307"/>
</dbReference>
<sequence length="135" mass="13999">MSSAHHSAPERPAGRYGTRGPVRRHLRLVVSVALGLALAAWAVWAGLGSASGHIQADEQGYKIVDDSTVVVVFRVAKPADQEVVCTVQALSSTSAVVGLQQWPVGADAGASSVQTVTVKTQQRAVTGVVDGCRPT</sequence>
<organism evidence="2 3">
    <name type="scientific">Quadrisphaera granulorum</name>
    <dbReference type="NCBI Taxonomy" id="317664"/>
    <lineage>
        <taxon>Bacteria</taxon>
        <taxon>Bacillati</taxon>
        <taxon>Actinomycetota</taxon>
        <taxon>Actinomycetes</taxon>
        <taxon>Kineosporiales</taxon>
        <taxon>Kineosporiaceae</taxon>
        <taxon>Quadrisphaera</taxon>
    </lineage>
</organism>
<dbReference type="EMBL" id="QGDQ01000001">
    <property type="protein sequence ID" value="PWJ56125.1"/>
    <property type="molecule type" value="Genomic_DNA"/>
</dbReference>
<keyword evidence="1" id="KW-1133">Transmembrane helix</keyword>
<evidence type="ECO:0000313" key="2">
    <source>
        <dbReference type="EMBL" id="PWJ56125.1"/>
    </source>
</evidence>
<comment type="caution">
    <text evidence="2">The sequence shown here is derived from an EMBL/GenBank/DDBJ whole genome shotgun (WGS) entry which is preliminary data.</text>
</comment>
<accession>A0A316AEB9</accession>
<gene>
    <name evidence="2" type="ORF">BXY45_101100</name>
</gene>
<dbReference type="Pfam" id="PF14155">
    <property type="entry name" value="DUF4307"/>
    <property type="match status" value="1"/>
</dbReference>
<proteinExistence type="predicted"/>
<dbReference type="RefSeq" id="WP_109772342.1">
    <property type="nucleotide sequence ID" value="NZ_QGDQ01000001.1"/>
</dbReference>
<dbReference type="OrthoDB" id="3542971at2"/>
<keyword evidence="3" id="KW-1185">Reference proteome</keyword>
<dbReference type="AlphaFoldDB" id="A0A316AEB9"/>
<evidence type="ECO:0000313" key="3">
    <source>
        <dbReference type="Proteomes" id="UP000245469"/>
    </source>
</evidence>
<protein>
    <submittedName>
        <fullName evidence="2">Uncharacterized protein DUF4307</fullName>
    </submittedName>
</protein>